<name>A0A420IM56_9PEZI</name>
<evidence type="ECO:0000256" key="2">
    <source>
        <dbReference type="PROSITE-ProRule" id="PRU00176"/>
    </source>
</evidence>
<dbReference type="Pfam" id="PF00076">
    <property type="entry name" value="RRM_1"/>
    <property type="match status" value="1"/>
</dbReference>
<dbReference type="SUPFAM" id="SSF54928">
    <property type="entry name" value="RNA-binding domain, RBD"/>
    <property type="match status" value="1"/>
</dbReference>
<dbReference type="Proteomes" id="UP000285405">
    <property type="component" value="Unassembled WGS sequence"/>
</dbReference>
<feature type="domain" description="RRM" evidence="4">
    <location>
        <begin position="2"/>
        <end position="96"/>
    </location>
</feature>
<keyword evidence="1 2" id="KW-0694">RNA-binding</keyword>
<reference evidence="5 6" key="1">
    <citation type="journal article" date="2018" name="BMC Genomics">
        <title>Comparative genome analyses reveal sequence features reflecting distinct modes of host-adaptation between dicot and monocot powdery mildew.</title>
        <authorList>
            <person name="Wu Y."/>
            <person name="Ma X."/>
            <person name="Pan Z."/>
            <person name="Kale S.D."/>
            <person name="Song Y."/>
            <person name="King H."/>
            <person name="Zhang Q."/>
            <person name="Presley C."/>
            <person name="Deng X."/>
            <person name="Wei C.I."/>
            <person name="Xiao S."/>
        </authorList>
    </citation>
    <scope>NUCLEOTIDE SEQUENCE [LARGE SCALE GENOMIC DNA]</scope>
    <source>
        <strain evidence="5">UCSC1</strain>
    </source>
</reference>
<evidence type="ECO:0000256" key="1">
    <source>
        <dbReference type="ARBA" id="ARBA00022884"/>
    </source>
</evidence>
<dbReference type="InterPro" id="IPR052462">
    <property type="entry name" value="SLIRP/GR-RBP-like"/>
</dbReference>
<dbReference type="GO" id="GO:0003723">
    <property type="term" value="F:RNA binding"/>
    <property type="evidence" value="ECO:0007669"/>
    <property type="project" value="UniProtKB-UniRule"/>
</dbReference>
<dbReference type="OrthoDB" id="439808at2759"/>
<evidence type="ECO:0000259" key="4">
    <source>
        <dbReference type="PROSITE" id="PS50102"/>
    </source>
</evidence>
<evidence type="ECO:0000256" key="3">
    <source>
        <dbReference type="SAM" id="MobiDB-lite"/>
    </source>
</evidence>
<dbReference type="InterPro" id="IPR035979">
    <property type="entry name" value="RBD_domain_sf"/>
</dbReference>
<dbReference type="SMART" id="SM00360">
    <property type="entry name" value="RRM"/>
    <property type="match status" value="1"/>
</dbReference>
<gene>
    <name evidence="5" type="ORF">GcC1_077006</name>
</gene>
<dbReference type="InterPro" id="IPR012677">
    <property type="entry name" value="Nucleotide-bd_a/b_plait_sf"/>
</dbReference>
<accession>A0A420IM56</accession>
<organism evidence="5 6">
    <name type="scientific">Golovinomyces cichoracearum</name>
    <dbReference type="NCBI Taxonomy" id="62708"/>
    <lineage>
        <taxon>Eukaryota</taxon>
        <taxon>Fungi</taxon>
        <taxon>Dikarya</taxon>
        <taxon>Ascomycota</taxon>
        <taxon>Pezizomycotina</taxon>
        <taxon>Leotiomycetes</taxon>
        <taxon>Erysiphales</taxon>
        <taxon>Erysiphaceae</taxon>
        <taxon>Golovinomyces</taxon>
    </lineage>
</organism>
<evidence type="ECO:0000313" key="6">
    <source>
        <dbReference type="Proteomes" id="UP000285405"/>
    </source>
</evidence>
<dbReference type="AlphaFoldDB" id="A0A420IM56"/>
<dbReference type="PANTHER" id="PTHR48027">
    <property type="entry name" value="HETEROGENEOUS NUCLEAR RIBONUCLEOPROTEIN 87F-RELATED"/>
    <property type="match status" value="1"/>
</dbReference>
<feature type="compositionally biased region" description="Gly residues" evidence="3">
    <location>
        <begin position="101"/>
        <end position="118"/>
    </location>
</feature>
<feature type="region of interest" description="Disordered" evidence="3">
    <location>
        <begin position="91"/>
        <end position="158"/>
    </location>
</feature>
<evidence type="ECO:0000313" key="5">
    <source>
        <dbReference type="EMBL" id="RKF75634.1"/>
    </source>
</evidence>
<dbReference type="EMBL" id="MCBR01007742">
    <property type="protein sequence ID" value="RKF75634.1"/>
    <property type="molecule type" value="Genomic_DNA"/>
</dbReference>
<proteinExistence type="predicted"/>
<comment type="caution">
    <text evidence="5">The sequence shown here is derived from an EMBL/GenBank/DDBJ whole genome shotgun (WGS) entry which is preliminary data.</text>
</comment>
<sequence>MSKLFVGRLSWGTDEQLLRQRFEQIGPVEEASVVKDRETGRSRGFGFVRYKNEEDAERAILEINSTEYFPREADRNKFSNDPRFDGRIIRVDKASERSQAGNGGGYNGGGYNGGGDYGARGNRGHGSYGGSGHQDGYSGGRDNQYNNSGRDGGGNNSSGGNYGGESYLTAGFRLMLILTRRLWEWRWRILIYDVYSTSLSIIIIVI</sequence>
<dbReference type="PROSITE" id="PS50102">
    <property type="entry name" value="RRM"/>
    <property type="match status" value="1"/>
</dbReference>
<protein>
    <submittedName>
        <fullName evidence="5">RNA-binding protein 3</fullName>
    </submittedName>
</protein>
<feature type="compositionally biased region" description="Gly residues" evidence="3">
    <location>
        <begin position="124"/>
        <end position="139"/>
    </location>
</feature>
<dbReference type="InterPro" id="IPR000504">
    <property type="entry name" value="RRM_dom"/>
</dbReference>
<dbReference type="Gene3D" id="3.30.70.330">
    <property type="match status" value="1"/>
</dbReference>